<feature type="domain" description="Helicase C-terminal" evidence="5">
    <location>
        <begin position="300"/>
        <end position="446"/>
    </location>
</feature>
<organism evidence="6 7">
    <name type="scientific">Fructilactobacillus fructivorans</name>
    <dbReference type="NCBI Taxonomy" id="1614"/>
    <lineage>
        <taxon>Bacteria</taxon>
        <taxon>Bacillati</taxon>
        <taxon>Bacillota</taxon>
        <taxon>Bacilli</taxon>
        <taxon>Lactobacillales</taxon>
        <taxon>Lactobacillaceae</taxon>
        <taxon>Fructilactobacillus</taxon>
    </lineage>
</organism>
<keyword evidence="3" id="KW-0238">DNA-binding</keyword>
<dbReference type="Pfam" id="PF00271">
    <property type="entry name" value="Helicase_C"/>
    <property type="match status" value="1"/>
</dbReference>
<dbReference type="GO" id="GO:0006270">
    <property type="term" value="P:DNA replication initiation"/>
    <property type="evidence" value="ECO:0007669"/>
    <property type="project" value="TreeGrafter"/>
</dbReference>
<dbReference type="SMART" id="SM00490">
    <property type="entry name" value="HELICc"/>
    <property type="match status" value="1"/>
</dbReference>
<dbReference type="PROSITE" id="PS51194">
    <property type="entry name" value="HELICASE_CTER"/>
    <property type="match status" value="1"/>
</dbReference>
<gene>
    <name evidence="6" type="ORF">LfDm3_0923</name>
</gene>
<dbReference type="GeneID" id="74913588"/>
<name>A0A0C1PP54_9LACO</name>
<dbReference type="Proteomes" id="UP000031397">
    <property type="component" value="Unassembled WGS sequence"/>
</dbReference>
<dbReference type="InterPro" id="IPR001650">
    <property type="entry name" value="Helicase_C-like"/>
</dbReference>
<evidence type="ECO:0000259" key="4">
    <source>
        <dbReference type="PROSITE" id="PS51192"/>
    </source>
</evidence>
<dbReference type="OrthoDB" id="2077914at2"/>
<dbReference type="GO" id="GO:0005524">
    <property type="term" value="F:ATP binding"/>
    <property type="evidence" value="ECO:0007669"/>
    <property type="project" value="UniProtKB-KW"/>
</dbReference>
<reference evidence="6 7" key="1">
    <citation type="submission" date="2014-06" db="EMBL/GenBank/DDBJ databases">
        <title>Functional and comparative genomic analyses of the Drosophila gut microbiota identify candidate symbiosis factors.</title>
        <authorList>
            <person name="Newell P.D."/>
            <person name="Chaston J.M."/>
            <person name="Douglas A.E."/>
        </authorList>
    </citation>
    <scope>NUCLEOTIDE SEQUENCE [LARGE SCALE GENOMIC DNA]</scope>
    <source>
        <strain evidence="6 7">DmCS_002</strain>
    </source>
</reference>
<dbReference type="AlphaFoldDB" id="A0A0C1PP54"/>
<evidence type="ECO:0000256" key="3">
    <source>
        <dbReference type="ARBA" id="ARBA00023125"/>
    </source>
</evidence>
<evidence type="ECO:0000256" key="1">
    <source>
        <dbReference type="ARBA" id="ARBA00022741"/>
    </source>
</evidence>
<evidence type="ECO:0000313" key="6">
    <source>
        <dbReference type="EMBL" id="KID41681.1"/>
    </source>
</evidence>
<feature type="domain" description="Helicase ATP-binding" evidence="4">
    <location>
        <begin position="113"/>
        <end position="265"/>
    </location>
</feature>
<dbReference type="PATRIC" id="fig|1614.7.peg.878"/>
<dbReference type="InterPro" id="IPR014001">
    <property type="entry name" value="Helicase_ATP-bd"/>
</dbReference>
<keyword evidence="7" id="KW-1185">Reference proteome</keyword>
<dbReference type="PROSITE" id="PS51192">
    <property type="entry name" value="HELICASE_ATP_BIND_1"/>
    <property type="match status" value="1"/>
</dbReference>
<dbReference type="InterPro" id="IPR011545">
    <property type="entry name" value="DEAD/DEAH_box_helicase_dom"/>
</dbReference>
<evidence type="ECO:0000256" key="2">
    <source>
        <dbReference type="ARBA" id="ARBA00022840"/>
    </source>
</evidence>
<dbReference type="Pfam" id="PF00270">
    <property type="entry name" value="DEAD"/>
    <property type="match status" value="1"/>
</dbReference>
<protein>
    <submittedName>
        <fullName evidence="6">ComF operon protein A, DNA transporter ATPase</fullName>
    </submittedName>
</protein>
<sequence>MIKDRTDLMGRFIPDVLVDHLLLSDPLLEFTSAVVVNKTSIHCNRCGFNCEKTKCKLPNGIFYCPNCIEMGRIDTSMKLVTVPEANDFMIPPEILTWKGHLTAFQRDCASKIITSVQHHRNHLLWAVTGAGKTEMLFPVLKWAIEHQKRIAIASPRVDVCSELYPRLQAAFSNLDMVLLHGKSKEQYRYCQLTICTTHQLMRFFHTFDLLIIDEVDAFPFVANVNLKFAVTHARKRDGQTIMLSATPGIKLREKVIKEHGDVSYLPLRFHGHLLPQIKVHLSRNWRMKLTKKKLPKILIKMCQHNIAIGRRFLLFVPQIKDLAVIDQILQKELRGKKAWDCVYSADSERMAKVQAMRDHDVLFLITTTILERGVTFPDIDVMVLGADDPVFSTSSLVQIAGRVGRKKTRPTGNVDFFVGSYSRRIKRAQAEITIMNRKGKQLKDGK</sequence>
<dbReference type="GO" id="GO:0006302">
    <property type="term" value="P:double-strand break repair"/>
    <property type="evidence" value="ECO:0007669"/>
    <property type="project" value="TreeGrafter"/>
</dbReference>
<comment type="caution">
    <text evidence="6">The sequence shown here is derived from an EMBL/GenBank/DDBJ whole genome shotgun (WGS) entry which is preliminary data.</text>
</comment>
<dbReference type="SMART" id="SM00487">
    <property type="entry name" value="DEXDc"/>
    <property type="match status" value="1"/>
</dbReference>
<evidence type="ECO:0000313" key="7">
    <source>
        <dbReference type="Proteomes" id="UP000031397"/>
    </source>
</evidence>
<dbReference type="CDD" id="cd18785">
    <property type="entry name" value="SF2_C"/>
    <property type="match status" value="1"/>
</dbReference>
<evidence type="ECO:0000259" key="5">
    <source>
        <dbReference type="PROSITE" id="PS51194"/>
    </source>
</evidence>
<dbReference type="PANTHER" id="PTHR30580:SF1">
    <property type="entry name" value="COMF OPERON PROTEIN 1"/>
    <property type="match status" value="1"/>
</dbReference>
<dbReference type="SUPFAM" id="SSF52540">
    <property type="entry name" value="P-loop containing nucleoside triphosphate hydrolases"/>
    <property type="match status" value="1"/>
</dbReference>
<dbReference type="GO" id="GO:0003677">
    <property type="term" value="F:DNA binding"/>
    <property type="evidence" value="ECO:0007669"/>
    <property type="project" value="UniProtKB-KW"/>
</dbReference>
<dbReference type="GO" id="GO:0043138">
    <property type="term" value="F:3'-5' DNA helicase activity"/>
    <property type="evidence" value="ECO:0007669"/>
    <property type="project" value="TreeGrafter"/>
</dbReference>
<dbReference type="GO" id="GO:0006310">
    <property type="term" value="P:DNA recombination"/>
    <property type="evidence" value="ECO:0007669"/>
    <property type="project" value="TreeGrafter"/>
</dbReference>
<dbReference type="RefSeq" id="WP_082019970.1">
    <property type="nucleotide sequence ID" value="NZ_JOJZ01000019.1"/>
</dbReference>
<keyword evidence="1" id="KW-0547">Nucleotide-binding</keyword>
<proteinExistence type="predicted"/>
<dbReference type="InterPro" id="IPR027417">
    <property type="entry name" value="P-loop_NTPase"/>
</dbReference>
<accession>A0A0C1PP54</accession>
<dbReference type="PANTHER" id="PTHR30580">
    <property type="entry name" value="PRIMOSOMAL PROTEIN N"/>
    <property type="match status" value="1"/>
</dbReference>
<keyword evidence="2" id="KW-0067">ATP-binding</keyword>
<dbReference type="EMBL" id="JOJZ01000019">
    <property type="protein sequence ID" value="KID41681.1"/>
    <property type="molecule type" value="Genomic_DNA"/>
</dbReference>
<dbReference type="Gene3D" id="3.40.50.300">
    <property type="entry name" value="P-loop containing nucleotide triphosphate hydrolases"/>
    <property type="match status" value="2"/>
</dbReference>